<protein>
    <recommendedName>
        <fullName evidence="6">Protein DETOXIFICATION</fullName>
    </recommendedName>
    <alternativeName>
        <fullName evidence="6">Multidrug and toxic compound extrusion protein</fullName>
    </alternativeName>
</protein>
<dbReference type="InterPro" id="IPR002528">
    <property type="entry name" value="MATE_fam"/>
</dbReference>
<organism evidence="7 8">
    <name type="scientific">Taxus chinensis</name>
    <name type="common">Chinese yew</name>
    <name type="synonym">Taxus wallichiana var. chinensis</name>
    <dbReference type="NCBI Taxonomy" id="29808"/>
    <lineage>
        <taxon>Eukaryota</taxon>
        <taxon>Viridiplantae</taxon>
        <taxon>Streptophyta</taxon>
        <taxon>Embryophyta</taxon>
        <taxon>Tracheophyta</taxon>
        <taxon>Spermatophyta</taxon>
        <taxon>Pinopsida</taxon>
        <taxon>Pinidae</taxon>
        <taxon>Conifers II</taxon>
        <taxon>Cupressales</taxon>
        <taxon>Taxaceae</taxon>
        <taxon>Taxus</taxon>
    </lineage>
</organism>
<dbReference type="NCBIfam" id="TIGR00797">
    <property type="entry name" value="matE"/>
    <property type="match status" value="1"/>
</dbReference>
<feature type="transmembrane region" description="Helical" evidence="6">
    <location>
        <begin position="168"/>
        <end position="186"/>
    </location>
</feature>
<comment type="similarity">
    <text evidence="2 6">Belongs to the multi antimicrobial extrusion (MATE) (TC 2.A.66.1) family.</text>
</comment>
<feature type="transmembrane region" description="Helical" evidence="6">
    <location>
        <begin position="346"/>
        <end position="370"/>
    </location>
</feature>
<keyword evidence="4 6" id="KW-1133">Transmembrane helix</keyword>
<dbReference type="PANTHER" id="PTHR11206">
    <property type="entry name" value="MULTIDRUG RESISTANCE PROTEIN"/>
    <property type="match status" value="1"/>
</dbReference>
<evidence type="ECO:0000313" key="8">
    <source>
        <dbReference type="Proteomes" id="UP000824469"/>
    </source>
</evidence>
<dbReference type="GO" id="GO:0015297">
    <property type="term" value="F:antiporter activity"/>
    <property type="evidence" value="ECO:0007669"/>
    <property type="project" value="InterPro"/>
</dbReference>
<gene>
    <name evidence="7" type="ORF">KI387_031688</name>
</gene>
<evidence type="ECO:0000256" key="2">
    <source>
        <dbReference type="ARBA" id="ARBA00010199"/>
    </source>
</evidence>
<reference evidence="7 8" key="1">
    <citation type="journal article" date="2021" name="Nat. Plants">
        <title>The Taxus genome provides insights into paclitaxel biosynthesis.</title>
        <authorList>
            <person name="Xiong X."/>
            <person name="Gou J."/>
            <person name="Liao Q."/>
            <person name="Li Y."/>
            <person name="Zhou Q."/>
            <person name="Bi G."/>
            <person name="Li C."/>
            <person name="Du R."/>
            <person name="Wang X."/>
            <person name="Sun T."/>
            <person name="Guo L."/>
            <person name="Liang H."/>
            <person name="Lu P."/>
            <person name="Wu Y."/>
            <person name="Zhang Z."/>
            <person name="Ro D.K."/>
            <person name="Shang Y."/>
            <person name="Huang S."/>
            <person name="Yan J."/>
        </authorList>
    </citation>
    <scope>NUCLEOTIDE SEQUENCE [LARGE SCALE GENOMIC DNA]</scope>
    <source>
        <strain evidence="7">Ta-2019</strain>
    </source>
</reference>
<feature type="non-terminal residue" evidence="7">
    <location>
        <position position="1"/>
    </location>
</feature>
<dbReference type="Pfam" id="PF01554">
    <property type="entry name" value="MatE"/>
    <property type="match status" value="2"/>
</dbReference>
<feature type="transmembrane region" description="Helical" evidence="6">
    <location>
        <begin position="421"/>
        <end position="443"/>
    </location>
</feature>
<comment type="caution">
    <text evidence="7">The sequence shown here is derived from an EMBL/GenBank/DDBJ whole genome shotgun (WGS) entry which is preliminary data.</text>
</comment>
<dbReference type="GO" id="GO:1990961">
    <property type="term" value="P:xenobiotic detoxification by transmembrane export across the plasma membrane"/>
    <property type="evidence" value="ECO:0007669"/>
    <property type="project" value="InterPro"/>
</dbReference>
<keyword evidence="3 6" id="KW-0812">Transmembrane</keyword>
<feature type="transmembrane region" description="Helical" evidence="6">
    <location>
        <begin position="450"/>
        <end position="472"/>
    </location>
</feature>
<feature type="transmembrane region" description="Helical" evidence="6">
    <location>
        <begin position="132"/>
        <end position="156"/>
    </location>
</feature>
<evidence type="ECO:0000256" key="6">
    <source>
        <dbReference type="RuleBase" id="RU004914"/>
    </source>
</evidence>
<dbReference type="CDD" id="cd13132">
    <property type="entry name" value="MATE_eukaryotic"/>
    <property type="match status" value="1"/>
</dbReference>
<feature type="transmembrane region" description="Helical" evidence="6">
    <location>
        <begin position="309"/>
        <end position="334"/>
    </location>
</feature>
<dbReference type="OMA" id="CWLIAIF"/>
<dbReference type="AlphaFoldDB" id="A0AA38BNB5"/>
<dbReference type="InterPro" id="IPR045069">
    <property type="entry name" value="MATE_euk"/>
</dbReference>
<feature type="transmembrane region" description="Helical" evidence="6">
    <location>
        <begin position="270"/>
        <end position="289"/>
    </location>
</feature>
<dbReference type="GO" id="GO:0016020">
    <property type="term" value="C:membrane"/>
    <property type="evidence" value="ECO:0007669"/>
    <property type="project" value="UniProtKB-SubCell"/>
</dbReference>
<comment type="subcellular location">
    <subcellularLocation>
        <location evidence="1">Membrane</location>
        <topology evidence="1">Multi-pass membrane protein</topology>
    </subcellularLocation>
</comment>
<feature type="transmembrane region" description="Helical" evidence="6">
    <location>
        <begin position="58"/>
        <end position="78"/>
    </location>
</feature>
<evidence type="ECO:0000313" key="7">
    <source>
        <dbReference type="EMBL" id="KAH9287571.1"/>
    </source>
</evidence>
<feature type="transmembrane region" description="Helical" evidence="6">
    <location>
        <begin position="224"/>
        <end position="249"/>
    </location>
</feature>
<name>A0AA38BNB5_TAXCH</name>
<proteinExistence type="inferred from homology"/>
<evidence type="ECO:0000256" key="5">
    <source>
        <dbReference type="ARBA" id="ARBA00023136"/>
    </source>
</evidence>
<sequence length="479" mass="52407">MAECERGLVCPEQEEVRYEYVELNSLLPKYESGQRRVGFSKTTWCECKAQWKLAAPTIAATLLNYMFSLTAQLMAGHLSNFDLAALAIAFTLVRGIAYGLMLGMGTALETFCGQAFGARQLHMLGIYMQRSIIILTATAVLLSIPCIFAEPIFKLLGQSTAIAAKSGVLLKWMLPQLFAFAVNLSVQKFLHAQSLLLPIVWISAGVLIFHFVVCWITAFTLKLGLIGIVMTHNVSCWLIAIFQFLYVILSDSCKASWTGFTLSAFHQLPSFLRLSIFSAIMVFLQIWYYEILVFLAGTLDDAEVDIDALSISINMILLEWMIPLGFGVAISIRVSNELGAGNAEAACFSVFVAVATSSIISIFFAIIFLLCKNVLGYLFTGSSTVAESVSELVPFLTASILLNGIQAVLSGVATGSGSQFYVAYVNIISCYLVGLPLGMLICFKFNLGITGIWSGMIAGTSLQSLILFYSAWNTNWNEQ</sequence>
<accession>A0AA38BNB5</accession>
<dbReference type="EMBL" id="JAHRHJ020003813">
    <property type="protein sequence ID" value="KAH9287571.1"/>
    <property type="molecule type" value="Genomic_DNA"/>
</dbReference>
<feature type="transmembrane region" description="Helical" evidence="6">
    <location>
        <begin position="84"/>
        <end position="111"/>
    </location>
</feature>
<feature type="transmembrane region" description="Helical" evidence="6">
    <location>
        <begin position="195"/>
        <end position="218"/>
    </location>
</feature>
<keyword evidence="5 6" id="KW-0472">Membrane</keyword>
<evidence type="ECO:0000256" key="3">
    <source>
        <dbReference type="ARBA" id="ARBA00022692"/>
    </source>
</evidence>
<dbReference type="GO" id="GO:0042910">
    <property type="term" value="F:xenobiotic transmembrane transporter activity"/>
    <property type="evidence" value="ECO:0007669"/>
    <property type="project" value="InterPro"/>
</dbReference>
<keyword evidence="8" id="KW-1185">Reference proteome</keyword>
<evidence type="ECO:0000256" key="1">
    <source>
        <dbReference type="ARBA" id="ARBA00004141"/>
    </source>
</evidence>
<dbReference type="Proteomes" id="UP000824469">
    <property type="component" value="Unassembled WGS sequence"/>
</dbReference>
<evidence type="ECO:0000256" key="4">
    <source>
        <dbReference type="ARBA" id="ARBA00022989"/>
    </source>
</evidence>